<feature type="domain" description="Zn(2)-C6 fungal-type" evidence="6">
    <location>
        <begin position="37"/>
        <end position="69"/>
    </location>
</feature>
<dbReference type="SMART" id="SM00066">
    <property type="entry name" value="GAL4"/>
    <property type="match status" value="1"/>
</dbReference>
<dbReference type="GO" id="GO:0005634">
    <property type="term" value="C:nucleus"/>
    <property type="evidence" value="ECO:0007669"/>
    <property type="project" value="TreeGrafter"/>
</dbReference>
<dbReference type="PANTHER" id="PTHR31668:SF17">
    <property type="entry name" value="ZN(II)2CYS6 TRANSCRIPTION FACTOR (EUROFUNG)"/>
    <property type="match status" value="1"/>
</dbReference>
<dbReference type="PROSITE" id="PS00463">
    <property type="entry name" value="ZN2_CY6_FUNGAL_1"/>
    <property type="match status" value="1"/>
</dbReference>
<evidence type="ECO:0000256" key="4">
    <source>
        <dbReference type="ARBA" id="ARBA00023242"/>
    </source>
</evidence>
<dbReference type="EMBL" id="JAPWDO010000003">
    <property type="protein sequence ID" value="KAJ5478541.1"/>
    <property type="molecule type" value="Genomic_DNA"/>
</dbReference>
<evidence type="ECO:0000313" key="7">
    <source>
        <dbReference type="EMBL" id="KAJ5478541.1"/>
    </source>
</evidence>
<keyword evidence="2" id="KW-0238">DNA-binding</keyword>
<evidence type="ECO:0000256" key="2">
    <source>
        <dbReference type="ARBA" id="ARBA00023125"/>
    </source>
</evidence>
<dbReference type="GO" id="GO:0008270">
    <property type="term" value="F:zinc ion binding"/>
    <property type="evidence" value="ECO:0007669"/>
    <property type="project" value="InterPro"/>
</dbReference>
<dbReference type="Pfam" id="PF00172">
    <property type="entry name" value="Zn_clus"/>
    <property type="match status" value="1"/>
</dbReference>
<dbReference type="AlphaFoldDB" id="A0A9W9WXI8"/>
<evidence type="ECO:0000256" key="3">
    <source>
        <dbReference type="ARBA" id="ARBA00023163"/>
    </source>
</evidence>
<dbReference type="PROSITE" id="PS50048">
    <property type="entry name" value="ZN2_CY6_FUNGAL_2"/>
    <property type="match status" value="1"/>
</dbReference>
<dbReference type="GO" id="GO:0003677">
    <property type="term" value="F:DNA binding"/>
    <property type="evidence" value="ECO:0007669"/>
    <property type="project" value="UniProtKB-KW"/>
</dbReference>
<evidence type="ECO:0000256" key="1">
    <source>
        <dbReference type="ARBA" id="ARBA00023015"/>
    </source>
</evidence>
<keyword evidence="8" id="KW-1185">Reference proteome</keyword>
<accession>A0A9W9WXI8</accession>
<proteinExistence type="predicted"/>
<feature type="region of interest" description="Disordered" evidence="5">
    <location>
        <begin position="78"/>
        <end position="102"/>
    </location>
</feature>
<feature type="compositionally biased region" description="Polar residues" evidence="5">
    <location>
        <begin position="84"/>
        <end position="94"/>
    </location>
</feature>
<evidence type="ECO:0000313" key="8">
    <source>
        <dbReference type="Proteomes" id="UP001147760"/>
    </source>
</evidence>
<feature type="region of interest" description="Disordered" evidence="5">
    <location>
        <begin position="154"/>
        <end position="175"/>
    </location>
</feature>
<feature type="region of interest" description="Disordered" evidence="5">
    <location>
        <begin position="204"/>
        <end position="235"/>
    </location>
</feature>
<comment type="caution">
    <text evidence="7">The sequence shown here is derived from an EMBL/GenBank/DDBJ whole genome shotgun (WGS) entry which is preliminary data.</text>
</comment>
<dbReference type="CDD" id="cd00067">
    <property type="entry name" value="GAL4"/>
    <property type="match status" value="1"/>
</dbReference>
<organism evidence="7 8">
    <name type="scientific">Penicillium desertorum</name>
    <dbReference type="NCBI Taxonomy" id="1303715"/>
    <lineage>
        <taxon>Eukaryota</taxon>
        <taxon>Fungi</taxon>
        <taxon>Dikarya</taxon>
        <taxon>Ascomycota</taxon>
        <taxon>Pezizomycotina</taxon>
        <taxon>Eurotiomycetes</taxon>
        <taxon>Eurotiomycetidae</taxon>
        <taxon>Eurotiales</taxon>
        <taxon>Aspergillaceae</taxon>
        <taxon>Penicillium</taxon>
    </lineage>
</organism>
<reference evidence="7" key="1">
    <citation type="submission" date="2022-12" db="EMBL/GenBank/DDBJ databases">
        <authorList>
            <person name="Petersen C."/>
        </authorList>
    </citation>
    <scope>NUCLEOTIDE SEQUENCE</scope>
    <source>
        <strain evidence="7">IBT 17660</strain>
    </source>
</reference>
<dbReference type="InterPro" id="IPR050797">
    <property type="entry name" value="Carb_Metab_Trans_Reg"/>
</dbReference>
<reference evidence="7" key="2">
    <citation type="journal article" date="2023" name="IMA Fungus">
        <title>Comparative genomic study of the Penicillium genus elucidates a diverse pangenome and 15 lateral gene transfer events.</title>
        <authorList>
            <person name="Petersen C."/>
            <person name="Sorensen T."/>
            <person name="Nielsen M.R."/>
            <person name="Sondergaard T.E."/>
            <person name="Sorensen J.L."/>
            <person name="Fitzpatrick D.A."/>
            <person name="Frisvad J.C."/>
            <person name="Nielsen K.L."/>
        </authorList>
    </citation>
    <scope>NUCLEOTIDE SEQUENCE</scope>
    <source>
        <strain evidence="7">IBT 17660</strain>
    </source>
</reference>
<gene>
    <name evidence="7" type="ORF">N7530_004050</name>
</gene>
<keyword evidence="1" id="KW-0805">Transcription regulation</keyword>
<evidence type="ECO:0000256" key="5">
    <source>
        <dbReference type="SAM" id="MobiDB-lite"/>
    </source>
</evidence>
<dbReference type="Gene3D" id="4.10.240.10">
    <property type="entry name" value="Zn(2)-C6 fungal-type DNA-binding domain"/>
    <property type="match status" value="1"/>
</dbReference>
<dbReference type="Proteomes" id="UP001147760">
    <property type="component" value="Unassembled WGS sequence"/>
</dbReference>
<dbReference type="InterPro" id="IPR036864">
    <property type="entry name" value="Zn2-C6_fun-type_DNA-bd_sf"/>
</dbReference>
<dbReference type="OrthoDB" id="2283631at2759"/>
<dbReference type="InterPro" id="IPR001138">
    <property type="entry name" value="Zn2Cys6_DnaBD"/>
</dbReference>
<feature type="compositionally biased region" description="Polar residues" evidence="5">
    <location>
        <begin position="216"/>
        <end position="229"/>
    </location>
</feature>
<evidence type="ECO:0000259" key="6">
    <source>
        <dbReference type="PROSITE" id="PS50048"/>
    </source>
</evidence>
<dbReference type="GO" id="GO:0000981">
    <property type="term" value="F:DNA-binding transcription factor activity, RNA polymerase II-specific"/>
    <property type="evidence" value="ECO:0007669"/>
    <property type="project" value="InterPro"/>
</dbReference>
<dbReference type="GO" id="GO:0001080">
    <property type="term" value="P:nitrogen catabolite activation of transcription from RNA polymerase II promoter"/>
    <property type="evidence" value="ECO:0007669"/>
    <property type="project" value="TreeGrafter"/>
</dbReference>
<dbReference type="SUPFAM" id="SSF57701">
    <property type="entry name" value="Zn2/Cys6 DNA-binding domain"/>
    <property type="match status" value="1"/>
</dbReference>
<protein>
    <recommendedName>
        <fullName evidence="6">Zn(2)-C6 fungal-type domain-containing protein</fullName>
    </recommendedName>
</protein>
<keyword evidence="3" id="KW-0804">Transcription</keyword>
<keyword evidence="4" id="KW-0539">Nucleus</keyword>
<name>A0A9W9WXI8_9EURO</name>
<dbReference type="PANTHER" id="PTHR31668">
    <property type="entry name" value="GLUCOSE TRANSPORT TRANSCRIPTION REGULATOR RGT1-RELATED-RELATED"/>
    <property type="match status" value="1"/>
</dbReference>
<sequence>MQGYSFAPPTGPPREGQKNYVFVDEHNRHKRLKVMRACNGCRKRKIKCDAATTNTWPCSACTRLKLVCVPPTIGQDGDFLPDGQSESTLETGGPSSAAEGSHTFPVAPIFKDNSQPTMNTISSYDQMSMYSQFVSPQARPTIYNDLQSPQMAMSHQTYQQPQMFPGPQTPSMGSSDRNVYVDNDQSTAENLSDVLGELKIDESGIEGNAPIELNPTPLSRTTLKSNSHLSELDRA</sequence>